<keyword evidence="1" id="KW-1133">Transmembrane helix</keyword>
<gene>
    <name evidence="2" type="ORF">LCGC14_0398780</name>
</gene>
<sequence length="65" mass="7389">MPNNSNNAFRPKTAFQGWIYSEIKNIKALFNNHLTEHKVLSGRIFAFLVAILLGILGILGRMLFK</sequence>
<feature type="transmembrane region" description="Helical" evidence="1">
    <location>
        <begin position="44"/>
        <end position="64"/>
    </location>
</feature>
<proteinExistence type="predicted"/>
<evidence type="ECO:0000256" key="1">
    <source>
        <dbReference type="SAM" id="Phobius"/>
    </source>
</evidence>
<comment type="caution">
    <text evidence="2">The sequence shown here is derived from an EMBL/GenBank/DDBJ whole genome shotgun (WGS) entry which is preliminary data.</text>
</comment>
<protein>
    <submittedName>
        <fullName evidence="2">Uncharacterized protein</fullName>
    </submittedName>
</protein>
<reference evidence="2" key="1">
    <citation type="journal article" date="2015" name="Nature">
        <title>Complex archaea that bridge the gap between prokaryotes and eukaryotes.</title>
        <authorList>
            <person name="Spang A."/>
            <person name="Saw J.H."/>
            <person name="Jorgensen S.L."/>
            <person name="Zaremba-Niedzwiedzka K."/>
            <person name="Martijn J."/>
            <person name="Lind A.E."/>
            <person name="van Eijk R."/>
            <person name="Schleper C."/>
            <person name="Guy L."/>
            <person name="Ettema T.J."/>
        </authorList>
    </citation>
    <scope>NUCLEOTIDE SEQUENCE</scope>
</reference>
<dbReference type="AlphaFoldDB" id="A0A0F9TFF0"/>
<keyword evidence="1" id="KW-0812">Transmembrane</keyword>
<keyword evidence="1" id="KW-0472">Membrane</keyword>
<name>A0A0F9TFF0_9ZZZZ</name>
<evidence type="ECO:0000313" key="2">
    <source>
        <dbReference type="EMBL" id="KKN73562.1"/>
    </source>
</evidence>
<accession>A0A0F9TFF0</accession>
<dbReference type="EMBL" id="LAZR01000341">
    <property type="protein sequence ID" value="KKN73562.1"/>
    <property type="molecule type" value="Genomic_DNA"/>
</dbReference>
<organism evidence="2">
    <name type="scientific">marine sediment metagenome</name>
    <dbReference type="NCBI Taxonomy" id="412755"/>
    <lineage>
        <taxon>unclassified sequences</taxon>
        <taxon>metagenomes</taxon>
        <taxon>ecological metagenomes</taxon>
    </lineage>
</organism>